<name>A0A0L0JKB6_9ACTN</name>
<dbReference type="EMBL" id="JPPY01000217">
    <property type="protein sequence ID" value="KND25815.1"/>
    <property type="molecule type" value="Genomic_DNA"/>
</dbReference>
<organism evidence="1 2">
    <name type="scientific">Streptomyces acidiscabies</name>
    <dbReference type="NCBI Taxonomy" id="42234"/>
    <lineage>
        <taxon>Bacteria</taxon>
        <taxon>Bacillati</taxon>
        <taxon>Actinomycetota</taxon>
        <taxon>Actinomycetes</taxon>
        <taxon>Kitasatosporales</taxon>
        <taxon>Streptomycetaceae</taxon>
        <taxon>Streptomyces</taxon>
    </lineage>
</organism>
<dbReference type="Proteomes" id="UP000037151">
    <property type="component" value="Unassembled WGS sequence"/>
</dbReference>
<gene>
    <name evidence="1" type="ORF">IQ63_39555</name>
</gene>
<sequence length="91" mass="10087">MEDLIGTQHPDRHLTPAEAIAALEAAVPGLTYHRRTAPTPPGWARIVTVASRNLEWWHYSGGAVRFLAEWVSGTLKPWALPELGFGLKAFR</sequence>
<accession>A0A0L0JKB6</accession>
<dbReference type="RefSeq" id="WP_050374920.1">
    <property type="nucleotide sequence ID" value="NZ_KQ257834.1"/>
</dbReference>
<proteinExistence type="predicted"/>
<protein>
    <submittedName>
        <fullName evidence="1">Uncharacterized protein</fullName>
    </submittedName>
</protein>
<dbReference type="OrthoDB" id="5572373at2"/>
<evidence type="ECO:0000313" key="1">
    <source>
        <dbReference type="EMBL" id="KND25815.1"/>
    </source>
</evidence>
<comment type="caution">
    <text evidence="1">The sequence shown here is derived from an EMBL/GenBank/DDBJ whole genome shotgun (WGS) entry which is preliminary data.</text>
</comment>
<reference evidence="2" key="1">
    <citation type="submission" date="2014-07" db="EMBL/GenBank/DDBJ databases">
        <title>Genome sequencing of plant-pathogenic Streptomyces species.</title>
        <authorList>
            <person name="Harrison J."/>
            <person name="Sapp M."/>
            <person name="Thwaites R."/>
            <person name="Studholme D.J."/>
        </authorList>
    </citation>
    <scope>NUCLEOTIDE SEQUENCE [LARGE SCALE GENOMIC DNA]</scope>
    <source>
        <strain evidence="2">NCPPB 4445</strain>
    </source>
</reference>
<dbReference type="AlphaFoldDB" id="A0A0L0JKB6"/>
<evidence type="ECO:0000313" key="2">
    <source>
        <dbReference type="Proteomes" id="UP000037151"/>
    </source>
</evidence>